<dbReference type="Proteomes" id="UP000295807">
    <property type="component" value="Unassembled WGS sequence"/>
</dbReference>
<evidence type="ECO:0000256" key="2">
    <source>
        <dbReference type="ARBA" id="ARBA00023015"/>
    </source>
</evidence>
<dbReference type="InterPro" id="IPR007627">
    <property type="entry name" value="RNA_pol_sigma70_r2"/>
</dbReference>
<dbReference type="PANTHER" id="PTHR43133">
    <property type="entry name" value="RNA POLYMERASE ECF-TYPE SIGMA FACTO"/>
    <property type="match status" value="1"/>
</dbReference>
<evidence type="ECO:0000256" key="1">
    <source>
        <dbReference type="ARBA" id="ARBA00010641"/>
    </source>
</evidence>
<dbReference type="Gene3D" id="1.10.10.10">
    <property type="entry name" value="Winged helix-like DNA-binding domain superfamily/Winged helix DNA-binding domain"/>
    <property type="match status" value="1"/>
</dbReference>
<evidence type="ECO:0000256" key="4">
    <source>
        <dbReference type="ARBA" id="ARBA00023163"/>
    </source>
</evidence>
<organism evidence="7 8">
    <name type="scientific">Anseongella ginsenosidimutans</name>
    <dbReference type="NCBI Taxonomy" id="496056"/>
    <lineage>
        <taxon>Bacteria</taxon>
        <taxon>Pseudomonadati</taxon>
        <taxon>Bacteroidota</taxon>
        <taxon>Sphingobacteriia</taxon>
        <taxon>Sphingobacteriales</taxon>
        <taxon>Sphingobacteriaceae</taxon>
        <taxon>Anseongella</taxon>
    </lineage>
</organism>
<dbReference type="SUPFAM" id="SSF88946">
    <property type="entry name" value="Sigma2 domain of RNA polymerase sigma factors"/>
    <property type="match status" value="1"/>
</dbReference>
<dbReference type="GO" id="GO:0003677">
    <property type="term" value="F:DNA binding"/>
    <property type="evidence" value="ECO:0007669"/>
    <property type="project" value="InterPro"/>
</dbReference>
<evidence type="ECO:0000313" key="8">
    <source>
        <dbReference type="Proteomes" id="UP000295807"/>
    </source>
</evidence>
<keyword evidence="3" id="KW-0731">Sigma factor</keyword>
<dbReference type="Pfam" id="PF04542">
    <property type="entry name" value="Sigma70_r2"/>
    <property type="match status" value="1"/>
</dbReference>
<feature type="domain" description="RNA polymerase sigma factor 70 region 4 type 2" evidence="6">
    <location>
        <begin position="135"/>
        <end position="185"/>
    </location>
</feature>
<dbReference type="InterPro" id="IPR013324">
    <property type="entry name" value="RNA_pol_sigma_r3/r4-like"/>
</dbReference>
<dbReference type="EMBL" id="SMAD01000002">
    <property type="protein sequence ID" value="TCS88939.1"/>
    <property type="molecule type" value="Genomic_DNA"/>
</dbReference>
<protein>
    <submittedName>
        <fullName evidence="7">RNA polymerase sigma-70 factor (ECF subfamily)</fullName>
    </submittedName>
</protein>
<dbReference type="InterPro" id="IPR013249">
    <property type="entry name" value="RNA_pol_sigma70_r4_t2"/>
</dbReference>
<accession>A0A4R3KU85</accession>
<dbReference type="Gene3D" id="1.10.1740.10">
    <property type="match status" value="1"/>
</dbReference>
<dbReference type="GO" id="GO:0016987">
    <property type="term" value="F:sigma factor activity"/>
    <property type="evidence" value="ECO:0007669"/>
    <property type="project" value="UniProtKB-KW"/>
</dbReference>
<dbReference type="NCBIfam" id="TIGR02937">
    <property type="entry name" value="sigma70-ECF"/>
    <property type="match status" value="1"/>
</dbReference>
<evidence type="ECO:0000313" key="7">
    <source>
        <dbReference type="EMBL" id="TCS88939.1"/>
    </source>
</evidence>
<sequence>MNFRKLTDSHLTGLFRGIGSEKVPVSVQERAFEEIYRRYWLQLFQVAWQKTGEREAAEELVQELFVRLWERRLELEVTSSLKNYLHTAIRYRIMNFIRDQMLSSRHLIAIKNSFSAPAENMIEQDLRLRELDTSLKASIKKLPLKSRTIFELSRGRHFSNKQIAGQLKISEKTVEYHLTKSLKLLRVYLKDFVTVLLIILMGL</sequence>
<dbReference type="PANTHER" id="PTHR43133:SF46">
    <property type="entry name" value="RNA POLYMERASE SIGMA-70 FACTOR ECF SUBFAMILY"/>
    <property type="match status" value="1"/>
</dbReference>
<name>A0A4R3KU85_9SPHI</name>
<feature type="domain" description="RNA polymerase sigma-70 region 2" evidence="5">
    <location>
        <begin position="35"/>
        <end position="100"/>
    </location>
</feature>
<dbReference type="InterPro" id="IPR014284">
    <property type="entry name" value="RNA_pol_sigma-70_dom"/>
</dbReference>
<keyword evidence="2" id="KW-0805">Transcription regulation</keyword>
<dbReference type="NCBIfam" id="TIGR02985">
    <property type="entry name" value="Sig70_bacteroi1"/>
    <property type="match status" value="1"/>
</dbReference>
<dbReference type="GO" id="GO:0006352">
    <property type="term" value="P:DNA-templated transcription initiation"/>
    <property type="evidence" value="ECO:0007669"/>
    <property type="project" value="InterPro"/>
</dbReference>
<evidence type="ECO:0000256" key="3">
    <source>
        <dbReference type="ARBA" id="ARBA00023082"/>
    </source>
</evidence>
<evidence type="ECO:0000259" key="5">
    <source>
        <dbReference type="Pfam" id="PF04542"/>
    </source>
</evidence>
<keyword evidence="8" id="KW-1185">Reference proteome</keyword>
<evidence type="ECO:0000259" key="6">
    <source>
        <dbReference type="Pfam" id="PF08281"/>
    </source>
</evidence>
<reference evidence="7 8" key="1">
    <citation type="submission" date="2019-03" db="EMBL/GenBank/DDBJ databases">
        <title>Genomic Encyclopedia of Type Strains, Phase IV (KMG-IV): sequencing the most valuable type-strain genomes for metagenomic binning, comparative biology and taxonomic classification.</title>
        <authorList>
            <person name="Goeker M."/>
        </authorList>
    </citation>
    <scope>NUCLEOTIDE SEQUENCE [LARGE SCALE GENOMIC DNA]</scope>
    <source>
        <strain evidence="7 8">DSM 21100</strain>
    </source>
</reference>
<dbReference type="RefSeq" id="WP_158640523.1">
    <property type="nucleotide sequence ID" value="NZ_CP042432.1"/>
</dbReference>
<dbReference type="AlphaFoldDB" id="A0A4R3KU85"/>
<dbReference type="InterPro" id="IPR013325">
    <property type="entry name" value="RNA_pol_sigma_r2"/>
</dbReference>
<dbReference type="InterPro" id="IPR039425">
    <property type="entry name" value="RNA_pol_sigma-70-like"/>
</dbReference>
<dbReference type="InterPro" id="IPR036388">
    <property type="entry name" value="WH-like_DNA-bd_sf"/>
</dbReference>
<dbReference type="InterPro" id="IPR014327">
    <property type="entry name" value="RNA_pol_sigma70_bacteroid"/>
</dbReference>
<comment type="caution">
    <text evidence="7">The sequence shown here is derived from an EMBL/GenBank/DDBJ whole genome shotgun (WGS) entry which is preliminary data.</text>
</comment>
<comment type="similarity">
    <text evidence="1">Belongs to the sigma-70 factor family. ECF subfamily.</text>
</comment>
<dbReference type="Pfam" id="PF08281">
    <property type="entry name" value="Sigma70_r4_2"/>
    <property type="match status" value="1"/>
</dbReference>
<keyword evidence="4" id="KW-0804">Transcription</keyword>
<gene>
    <name evidence="7" type="ORF">EDD80_102130</name>
</gene>
<proteinExistence type="inferred from homology"/>
<dbReference type="SUPFAM" id="SSF88659">
    <property type="entry name" value="Sigma3 and sigma4 domains of RNA polymerase sigma factors"/>
    <property type="match status" value="1"/>
</dbReference>